<organism evidence="2 3">
    <name type="scientific">Venturia inaequalis</name>
    <name type="common">Apple scab fungus</name>
    <dbReference type="NCBI Taxonomy" id="5025"/>
    <lineage>
        <taxon>Eukaryota</taxon>
        <taxon>Fungi</taxon>
        <taxon>Dikarya</taxon>
        <taxon>Ascomycota</taxon>
        <taxon>Pezizomycotina</taxon>
        <taxon>Dothideomycetes</taxon>
        <taxon>Pleosporomycetidae</taxon>
        <taxon>Venturiales</taxon>
        <taxon>Venturiaceae</taxon>
        <taxon>Venturia</taxon>
    </lineage>
</organism>
<evidence type="ECO:0000256" key="1">
    <source>
        <dbReference type="SAM" id="MobiDB-lite"/>
    </source>
</evidence>
<comment type="caution">
    <text evidence="2">The sequence shown here is derived from an EMBL/GenBank/DDBJ whole genome shotgun (WGS) entry which is preliminary data.</text>
</comment>
<dbReference type="EMBL" id="WNWQ01000466">
    <property type="protein sequence ID" value="KAE9967458.1"/>
    <property type="molecule type" value="Genomic_DNA"/>
</dbReference>
<evidence type="ECO:0000313" key="2">
    <source>
        <dbReference type="EMBL" id="KAE9967458.1"/>
    </source>
</evidence>
<protein>
    <submittedName>
        <fullName evidence="2">Uncharacterized protein</fullName>
    </submittedName>
</protein>
<proteinExistence type="predicted"/>
<dbReference type="AlphaFoldDB" id="A0A8H3UDV7"/>
<name>A0A8H3UDV7_VENIN</name>
<accession>A0A8H3UDV7</accession>
<dbReference type="Proteomes" id="UP000433883">
    <property type="component" value="Unassembled WGS sequence"/>
</dbReference>
<feature type="compositionally biased region" description="Polar residues" evidence="1">
    <location>
        <begin position="64"/>
        <end position="73"/>
    </location>
</feature>
<sequence length="251" mass="27877">MEDLMVAVTGFKSKAPALNAASPSKKTVVISLESDSEEEEGEVLSVSSIQHEDTTPAARASALDPSTTMTASGTPRSIYQMASRPNTYIQKTFRRKTRAAATAALKPLGDIIALKNRIEDGTLLCSCKQLYACEHCNDVIMFGEYVHCDICSGDGQFNICVACHDAGHRCYRDSGLNHTMIRRVITHDDDCNREDFCPECLGMGYRCDCGEDYIDKNFMQVADQKKFCWNKGNAKQKDQREKTDMPYSPVI</sequence>
<reference evidence="2 3" key="1">
    <citation type="submission" date="2019-11" db="EMBL/GenBank/DDBJ databases">
        <title>Venturia inaequalis Genome Resource.</title>
        <authorList>
            <person name="Lichtner F.J."/>
        </authorList>
    </citation>
    <scope>NUCLEOTIDE SEQUENCE [LARGE SCALE GENOMIC DNA]</scope>
    <source>
        <strain evidence="2">Bline_iso_100314</strain>
    </source>
</reference>
<feature type="region of interest" description="Disordered" evidence="1">
    <location>
        <begin position="33"/>
        <end position="73"/>
    </location>
</feature>
<evidence type="ECO:0000313" key="3">
    <source>
        <dbReference type="Proteomes" id="UP000433883"/>
    </source>
</evidence>
<gene>
    <name evidence="2" type="ORF">BLS_006352</name>
</gene>